<evidence type="ECO:0000313" key="2">
    <source>
        <dbReference type="Proteomes" id="UP000093000"/>
    </source>
</evidence>
<dbReference type="PANTHER" id="PTHR46263:SF1">
    <property type="entry name" value="ARMADILLO REPEAT-CONTAINING PROTEIN 7"/>
    <property type="match status" value="1"/>
</dbReference>
<comment type="caution">
    <text evidence="1">The sequence shown here is derived from an EMBL/GenBank/DDBJ whole genome shotgun (WGS) entry which is preliminary data.</text>
</comment>
<evidence type="ECO:0000313" key="1">
    <source>
        <dbReference type="EMBL" id="OBZ88909.1"/>
    </source>
</evidence>
<dbReference type="AlphaFoldDB" id="A0A1C7NJC3"/>
<dbReference type="PANTHER" id="PTHR46263">
    <property type="entry name" value="ARMADILLO REPEAT-CONTAINING PROTEIN 7"/>
    <property type="match status" value="1"/>
</dbReference>
<sequence length="148" mass="17189">MFQSKKYIEQRHGKESANREDHLKLLVQEYQVTQSQEAKQQILANLANFAYDPINYNTLWDLQVIQLFLDALEEHDGLLQEFGIGGIANICLAFIQTQHGWLPKGHLYLKHTDERNDRIDATSDTRQLYDLIDIRTKGPSETDSDWSL</sequence>
<reference evidence="1 2" key="1">
    <citation type="submission" date="2016-03" db="EMBL/GenBank/DDBJ databases">
        <title>Choanephora cucurbitarum.</title>
        <authorList>
            <person name="Min B."/>
            <person name="Park H."/>
            <person name="Park J.-H."/>
            <person name="Shin H.-D."/>
            <person name="Choi I.-G."/>
        </authorList>
    </citation>
    <scope>NUCLEOTIDE SEQUENCE [LARGE SCALE GENOMIC DNA]</scope>
    <source>
        <strain evidence="1 2">KUS-F28377</strain>
    </source>
</reference>
<dbReference type="InParanoid" id="A0A1C7NJC3"/>
<dbReference type="InterPro" id="IPR016024">
    <property type="entry name" value="ARM-type_fold"/>
</dbReference>
<dbReference type="SUPFAM" id="SSF48371">
    <property type="entry name" value="ARM repeat"/>
    <property type="match status" value="1"/>
</dbReference>
<name>A0A1C7NJC3_9FUNG</name>
<protein>
    <submittedName>
        <fullName evidence="1">Armadillo repeat-containing protein 7</fullName>
    </submittedName>
</protein>
<accession>A0A1C7NJC3</accession>
<dbReference type="STRING" id="101091.A0A1C7NJC3"/>
<keyword evidence="2" id="KW-1185">Reference proteome</keyword>
<dbReference type="EMBL" id="LUGH01000124">
    <property type="protein sequence ID" value="OBZ88909.1"/>
    <property type="molecule type" value="Genomic_DNA"/>
</dbReference>
<organism evidence="1 2">
    <name type="scientific">Choanephora cucurbitarum</name>
    <dbReference type="NCBI Taxonomy" id="101091"/>
    <lineage>
        <taxon>Eukaryota</taxon>
        <taxon>Fungi</taxon>
        <taxon>Fungi incertae sedis</taxon>
        <taxon>Mucoromycota</taxon>
        <taxon>Mucoromycotina</taxon>
        <taxon>Mucoromycetes</taxon>
        <taxon>Mucorales</taxon>
        <taxon>Mucorineae</taxon>
        <taxon>Choanephoraceae</taxon>
        <taxon>Choanephoroideae</taxon>
        <taxon>Choanephora</taxon>
    </lineage>
</organism>
<dbReference type="InterPro" id="IPR042462">
    <property type="entry name" value="ARMC7"/>
</dbReference>
<dbReference type="OrthoDB" id="201709at2759"/>
<dbReference type="Proteomes" id="UP000093000">
    <property type="component" value="Unassembled WGS sequence"/>
</dbReference>
<proteinExistence type="predicted"/>
<gene>
    <name evidence="1" type="primary">ARMC7</name>
    <name evidence="1" type="ORF">A0J61_03035</name>
</gene>